<accession>A0A644TTE7</accession>
<dbReference type="SUPFAM" id="SSF52540">
    <property type="entry name" value="P-loop containing nucleoside triphosphate hydrolases"/>
    <property type="match status" value="1"/>
</dbReference>
<dbReference type="AlphaFoldDB" id="A0A644TTE7"/>
<dbReference type="GO" id="GO:0008854">
    <property type="term" value="F:exodeoxyribonuclease V activity"/>
    <property type="evidence" value="ECO:0007669"/>
    <property type="project" value="UniProtKB-EC"/>
</dbReference>
<dbReference type="PROSITE" id="PS51198">
    <property type="entry name" value="UVRD_HELICASE_ATP_BIND"/>
    <property type="match status" value="1"/>
</dbReference>
<keyword evidence="3" id="KW-0347">Helicase</keyword>
<gene>
    <name evidence="6" type="primary">recB_4</name>
    <name evidence="6" type="ORF">SDC9_16034</name>
</gene>
<dbReference type="GO" id="GO:0005524">
    <property type="term" value="F:ATP binding"/>
    <property type="evidence" value="ECO:0007669"/>
    <property type="project" value="UniProtKB-KW"/>
</dbReference>
<dbReference type="Pfam" id="PF00580">
    <property type="entry name" value="UvrD-helicase"/>
    <property type="match status" value="1"/>
</dbReference>
<reference evidence="6" key="1">
    <citation type="submission" date="2019-08" db="EMBL/GenBank/DDBJ databases">
        <authorList>
            <person name="Kucharzyk K."/>
            <person name="Murdoch R.W."/>
            <person name="Higgins S."/>
            <person name="Loffler F."/>
        </authorList>
    </citation>
    <scope>NUCLEOTIDE SEQUENCE</scope>
</reference>
<evidence type="ECO:0000313" key="6">
    <source>
        <dbReference type="EMBL" id="MPL70278.1"/>
    </source>
</evidence>
<keyword evidence="4" id="KW-0067">ATP-binding</keyword>
<dbReference type="Gene3D" id="1.10.10.160">
    <property type="match status" value="1"/>
</dbReference>
<dbReference type="Gene3D" id="3.40.50.300">
    <property type="entry name" value="P-loop containing nucleotide triphosphate hydrolases"/>
    <property type="match status" value="1"/>
</dbReference>
<evidence type="ECO:0000256" key="3">
    <source>
        <dbReference type="ARBA" id="ARBA00022806"/>
    </source>
</evidence>
<evidence type="ECO:0000256" key="1">
    <source>
        <dbReference type="ARBA" id="ARBA00022741"/>
    </source>
</evidence>
<keyword evidence="2 6" id="KW-0378">Hydrolase</keyword>
<dbReference type="PANTHER" id="PTHR11070">
    <property type="entry name" value="UVRD / RECB / PCRA DNA HELICASE FAMILY MEMBER"/>
    <property type="match status" value="1"/>
</dbReference>
<dbReference type="EMBL" id="VSSQ01000052">
    <property type="protein sequence ID" value="MPL70278.1"/>
    <property type="molecule type" value="Genomic_DNA"/>
</dbReference>
<feature type="domain" description="UvrD-like helicase ATP-binding" evidence="5">
    <location>
        <begin position="20"/>
        <end position="329"/>
    </location>
</feature>
<keyword evidence="1" id="KW-0547">Nucleotide-binding</keyword>
<protein>
    <submittedName>
        <fullName evidence="6">RecBCD enzyme subunit RecB</fullName>
        <ecNumber evidence="6">3.1.11.5</ecNumber>
    </submittedName>
</protein>
<comment type="caution">
    <text evidence="6">The sequence shown here is derived from an EMBL/GenBank/DDBJ whole genome shotgun (WGS) entry which is preliminary data.</text>
</comment>
<dbReference type="GO" id="GO:0003678">
    <property type="term" value="F:DNA helicase activity"/>
    <property type="evidence" value="ECO:0007669"/>
    <property type="project" value="InterPro"/>
</dbReference>
<dbReference type="InterPro" id="IPR000212">
    <property type="entry name" value="DNA_helicase_UvrD/REP"/>
</dbReference>
<evidence type="ECO:0000256" key="2">
    <source>
        <dbReference type="ARBA" id="ARBA00022801"/>
    </source>
</evidence>
<dbReference type="InterPro" id="IPR013986">
    <property type="entry name" value="DExx_box_DNA_helicase_dom_sf"/>
</dbReference>
<dbReference type="InterPro" id="IPR027417">
    <property type="entry name" value="P-loop_NTPase"/>
</dbReference>
<name>A0A644TTE7_9ZZZZ</name>
<dbReference type="EC" id="3.1.11.5" evidence="6"/>
<evidence type="ECO:0000259" key="5">
    <source>
        <dbReference type="PROSITE" id="PS51198"/>
    </source>
</evidence>
<sequence length="641" mass="71411">MINISDSDIAYAEGMLLPPGCIFDDERRTFIRELSSCDVLACPGSGKTTALLAKLLILSKKMPFSGGGGICVLTHTNVAIDEIKKRLGIDARTLINYPNFFGTIQSFVDRFLTIPKFIEEYGGRPCVIDTDRWVNSLSRECGKSSASPWISIQVKNNPTCNSSNDLLRKIILDPNTLDFDLSNIRLKDPNTQTHKAITACCKKVLSKGIISFEQAFALAEKYLNDHPTLSRLIASRYRFVLIDEMQDTDSRQIEVLDALFSEPSLVIQRVGDPNQAIFSVSKDGDMEWVPREPRLNFSTSMRFGEALAAAIDPIRIDTKITLAGNSKIKSHPPYMLTYDDSCMGGAIEAFGVLIQRLGLDSDPTTPRIFKAVGWIGQEKDTPCIPKYWPLYRSKLKLTPRFPNFISYVAAYNALASCAHSPSTFKSYMMEGLVGFAKWLPDEVVGRLPLTARRLERLLEKDYPEDLCLIRKKITAWLNQLVAGDEVAAVHADIVDFFSTSTVFATYAVAASKFLVDENIDSTCVQDEACNRMCCSEQLNVEIGTVHSVKGETHTGTLFLESKYQKKHDSEYLMPLLKGEGLKKPIGVHLKSCIKIAHVAMSRPTHLFAMACHINRIAEHANDLKQRGWELVSVKSLLEGDA</sequence>
<dbReference type="InterPro" id="IPR014016">
    <property type="entry name" value="UvrD-like_ATP-bd"/>
</dbReference>
<organism evidence="6">
    <name type="scientific">bioreactor metagenome</name>
    <dbReference type="NCBI Taxonomy" id="1076179"/>
    <lineage>
        <taxon>unclassified sequences</taxon>
        <taxon>metagenomes</taxon>
        <taxon>ecological metagenomes</taxon>
    </lineage>
</organism>
<dbReference type="GO" id="GO:0003677">
    <property type="term" value="F:DNA binding"/>
    <property type="evidence" value="ECO:0007669"/>
    <property type="project" value="InterPro"/>
</dbReference>
<evidence type="ECO:0000256" key="4">
    <source>
        <dbReference type="ARBA" id="ARBA00022840"/>
    </source>
</evidence>
<proteinExistence type="predicted"/>